<keyword evidence="5 7" id="KW-0472">Membrane</keyword>
<gene>
    <name evidence="8" type="ORF">EB796_019895</name>
</gene>
<accession>A0A7J7J803</accession>
<evidence type="ECO:0000256" key="3">
    <source>
        <dbReference type="ARBA" id="ARBA00022692"/>
    </source>
</evidence>
<organism evidence="8 9">
    <name type="scientific">Bugula neritina</name>
    <name type="common">Brown bryozoan</name>
    <name type="synonym">Sertularia neritina</name>
    <dbReference type="NCBI Taxonomy" id="10212"/>
    <lineage>
        <taxon>Eukaryota</taxon>
        <taxon>Metazoa</taxon>
        <taxon>Spiralia</taxon>
        <taxon>Lophotrochozoa</taxon>
        <taxon>Bryozoa</taxon>
        <taxon>Gymnolaemata</taxon>
        <taxon>Cheilostomatida</taxon>
        <taxon>Flustrina</taxon>
        <taxon>Buguloidea</taxon>
        <taxon>Bugulidae</taxon>
        <taxon>Bugula</taxon>
    </lineage>
</organism>
<feature type="region of interest" description="Disordered" evidence="6">
    <location>
        <begin position="1"/>
        <end position="86"/>
    </location>
</feature>
<dbReference type="PANTHER" id="PTHR13558">
    <property type="entry name" value="TRANSMEMBRANE PROTEIN 134"/>
    <property type="match status" value="1"/>
</dbReference>
<evidence type="ECO:0000313" key="8">
    <source>
        <dbReference type="EMBL" id="KAF6021796.1"/>
    </source>
</evidence>
<comment type="caution">
    <text evidence="8">The sequence shown here is derived from an EMBL/GenBank/DDBJ whole genome shotgun (WGS) entry which is preliminary data.</text>
</comment>
<keyword evidence="4 7" id="KW-1133">Transmembrane helix</keyword>
<comment type="similarity">
    <text evidence="2">Belongs to the TMEM134/TMEM230 family.</text>
</comment>
<reference evidence="8" key="1">
    <citation type="submission" date="2020-06" db="EMBL/GenBank/DDBJ databases">
        <title>Draft genome of Bugula neritina, a colonial animal packing powerful symbionts and potential medicines.</title>
        <authorList>
            <person name="Rayko M."/>
        </authorList>
    </citation>
    <scope>NUCLEOTIDE SEQUENCE [LARGE SCALE GENOMIC DNA]</scope>
    <source>
        <strain evidence="8">Kwan_BN1</strain>
    </source>
</reference>
<evidence type="ECO:0000313" key="9">
    <source>
        <dbReference type="Proteomes" id="UP000593567"/>
    </source>
</evidence>
<evidence type="ECO:0000256" key="5">
    <source>
        <dbReference type="ARBA" id="ARBA00023136"/>
    </source>
</evidence>
<feature type="compositionally biased region" description="Acidic residues" evidence="6">
    <location>
        <begin position="1"/>
        <end position="16"/>
    </location>
</feature>
<proteinExistence type="inferred from homology"/>
<dbReference type="InterPro" id="IPR008590">
    <property type="entry name" value="TMEM_230/134"/>
</dbReference>
<dbReference type="AlphaFoldDB" id="A0A7J7J803"/>
<evidence type="ECO:0000256" key="6">
    <source>
        <dbReference type="SAM" id="MobiDB-lite"/>
    </source>
</evidence>
<feature type="transmembrane region" description="Helical" evidence="7">
    <location>
        <begin position="208"/>
        <end position="234"/>
    </location>
</feature>
<evidence type="ECO:0000256" key="2">
    <source>
        <dbReference type="ARBA" id="ARBA00007743"/>
    </source>
</evidence>
<keyword evidence="9" id="KW-1185">Reference proteome</keyword>
<keyword evidence="3 7" id="KW-0812">Transmembrane</keyword>
<evidence type="ECO:0000256" key="1">
    <source>
        <dbReference type="ARBA" id="ARBA00004141"/>
    </source>
</evidence>
<dbReference type="PANTHER" id="PTHR13558:SF1">
    <property type="entry name" value="TRANSMEMBRANE PROTEIN 134"/>
    <property type="match status" value="1"/>
</dbReference>
<protein>
    <submittedName>
        <fullName evidence="8">TMEM134</fullName>
    </submittedName>
</protein>
<dbReference type="EMBL" id="VXIV02002961">
    <property type="protein sequence ID" value="KAF6021796.1"/>
    <property type="molecule type" value="Genomic_DNA"/>
</dbReference>
<dbReference type="Proteomes" id="UP000593567">
    <property type="component" value="Unassembled WGS sequence"/>
</dbReference>
<dbReference type="InterPro" id="IPR039714">
    <property type="entry name" value="TMEM134"/>
</dbReference>
<name>A0A7J7J803_BUGNE</name>
<dbReference type="Pfam" id="PF05915">
    <property type="entry name" value="TMEM_230_134"/>
    <property type="match status" value="1"/>
</dbReference>
<evidence type="ECO:0000256" key="7">
    <source>
        <dbReference type="SAM" id="Phobius"/>
    </source>
</evidence>
<evidence type="ECO:0000256" key="4">
    <source>
        <dbReference type="ARBA" id="ARBA00022989"/>
    </source>
</evidence>
<sequence>MAEDYDDNILLDSDEESTNRAKKSKASNFIPKPRILTAPASKLASIAHSHRTSTDDANNSQRHTSDALDADVVSGSPAGSSCRGSLSSSLPTVHVVEIENDAATPPAAVEPSEVHLVSHPVVPPSQTKAEESTYKRLISESPSVDDQVDSEIERANTSCLCRVIKHPTIRKNWKVYLGSIVLTMLGLGLVILGVIIGYMTNYKDDLKYLLFIVGGLILLIPGSYHLIFMTLAAWDVPGFKFSKLPTLR</sequence>
<comment type="subcellular location">
    <subcellularLocation>
        <location evidence="1">Membrane</location>
        <topology evidence="1">Multi-pass membrane protein</topology>
    </subcellularLocation>
</comment>
<feature type="compositionally biased region" description="Low complexity" evidence="6">
    <location>
        <begin position="76"/>
        <end position="86"/>
    </location>
</feature>
<dbReference type="GO" id="GO:0016020">
    <property type="term" value="C:membrane"/>
    <property type="evidence" value="ECO:0007669"/>
    <property type="project" value="UniProtKB-SubCell"/>
</dbReference>
<feature type="transmembrane region" description="Helical" evidence="7">
    <location>
        <begin position="175"/>
        <end position="196"/>
    </location>
</feature>